<dbReference type="PANTHER" id="PTHR43364:SF4">
    <property type="entry name" value="NAD(P)-LINKED OXIDOREDUCTASE SUPERFAMILY PROTEIN"/>
    <property type="match status" value="1"/>
</dbReference>
<dbReference type="PANTHER" id="PTHR43364">
    <property type="entry name" value="NADH-SPECIFIC METHYLGLYOXAL REDUCTASE-RELATED"/>
    <property type="match status" value="1"/>
</dbReference>
<comment type="caution">
    <text evidence="3">The sequence shown here is derived from an EMBL/GenBank/DDBJ whole genome shotgun (WGS) entry which is preliminary data.</text>
</comment>
<organism evidence="3 4">
    <name type="scientific">Luteimicrobium album</name>
    <dbReference type="NCBI Taxonomy" id="1054550"/>
    <lineage>
        <taxon>Bacteria</taxon>
        <taxon>Bacillati</taxon>
        <taxon>Actinomycetota</taxon>
        <taxon>Actinomycetes</taxon>
        <taxon>Micrococcales</taxon>
        <taxon>Luteimicrobium</taxon>
    </lineage>
</organism>
<accession>A0ABQ6I330</accession>
<dbReference type="EMBL" id="BSUK01000001">
    <property type="protein sequence ID" value="GMA24195.1"/>
    <property type="molecule type" value="Genomic_DNA"/>
</dbReference>
<dbReference type="InterPro" id="IPR036812">
    <property type="entry name" value="NAD(P)_OxRdtase_dom_sf"/>
</dbReference>
<evidence type="ECO:0000259" key="2">
    <source>
        <dbReference type="Pfam" id="PF00248"/>
    </source>
</evidence>
<sequence length="226" mass="24095">MVRRGSLRRLGVDHLDVLYLHQPDGETPLSETLSAVAGLQADGLVGELGVSNFAAWQIARVEQVCDQVGCARPVLAQQVYNLLARRIEDEYAGFARESGLATVVYNPLAGGLLVAPLGADGPGGSRFSTSRLATMYRGRYLTEPMVRAVRGLAELAADAGLSRVELALRWVDGQEVTTGVLLGASRPEQLGESLDALARGPLPQDVLDRCDAVVADVRGAMPAYNR</sequence>
<keyword evidence="4" id="KW-1185">Reference proteome</keyword>
<protein>
    <recommendedName>
        <fullName evidence="2">NADP-dependent oxidoreductase domain-containing protein</fullName>
    </recommendedName>
</protein>
<gene>
    <name evidence="3" type="ORF">GCM10025864_19540</name>
</gene>
<evidence type="ECO:0000256" key="1">
    <source>
        <dbReference type="ARBA" id="ARBA00023002"/>
    </source>
</evidence>
<keyword evidence="1" id="KW-0560">Oxidoreductase</keyword>
<dbReference type="Gene3D" id="3.20.20.100">
    <property type="entry name" value="NADP-dependent oxidoreductase domain"/>
    <property type="match status" value="1"/>
</dbReference>
<evidence type="ECO:0000313" key="3">
    <source>
        <dbReference type="EMBL" id="GMA24195.1"/>
    </source>
</evidence>
<proteinExistence type="predicted"/>
<feature type="domain" description="NADP-dependent oxidoreductase" evidence="2">
    <location>
        <begin position="6"/>
        <end position="214"/>
    </location>
</feature>
<dbReference type="SUPFAM" id="SSF51430">
    <property type="entry name" value="NAD(P)-linked oxidoreductase"/>
    <property type="match status" value="1"/>
</dbReference>
<dbReference type="InterPro" id="IPR050523">
    <property type="entry name" value="AKR_Detox_Biosynth"/>
</dbReference>
<dbReference type="InterPro" id="IPR020471">
    <property type="entry name" value="AKR"/>
</dbReference>
<dbReference type="Pfam" id="PF00248">
    <property type="entry name" value="Aldo_ket_red"/>
    <property type="match status" value="1"/>
</dbReference>
<name>A0ABQ6I330_9MICO</name>
<evidence type="ECO:0000313" key="4">
    <source>
        <dbReference type="Proteomes" id="UP001157091"/>
    </source>
</evidence>
<dbReference type="RefSeq" id="WP_284293056.1">
    <property type="nucleotide sequence ID" value="NZ_BSUK01000001.1"/>
</dbReference>
<reference evidence="4" key="1">
    <citation type="journal article" date="2019" name="Int. J. Syst. Evol. Microbiol.">
        <title>The Global Catalogue of Microorganisms (GCM) 10K type strain sequencing project: providing services to taxonomists for standard genome sequencing and annotation.</title>
        <authorList>
            <consortium name="The Broad Institute Genomics Platform"/>
            <consortium name="The Broad Institute Genome Sequencing Center for Infectious Disease"/>
            <person name="Wu L."/>
            <person name="Ma J."/>
        </authorList>
    </citation>
    <scope>NUCLEOTIDE SEQUENCE [LARGE SCALE GENOMIC DNA]</scope>
    <source>
        <strain evidence="4">NBRC 106348</strain>
    </source>
</reference>
<dbReference type="PRINTS" id="PR00069">
    <property type="entry name" value="ALDKETRDTASE"/>
</dbReference>
<dbReference type="InterPro" id="IPR023210">
    <property type="entry name" value="NADP_OxRdtase_dom"/>
</dbReference>
<dbReference type="Proteomes" id="UP001157091">
    <property type="component" value="Unassembled WGS sequence"/>
</dbReference>